<feature type="region of interest" description="Disordered" evidence="1">
    <location>
        <begin position="22"/>
        <end position="69"/>
    </location>
</feature>
<sequence>DPAGIQALLDTLRKSQAWVDAINSNSTPQDPAPTDVPNLLPTAVSSQPENGTQGALPLTPTPPTSGPSSVAALLSQLQSSRVLSALTTVPPVPPSPVERDYIPQGLQNSSVQHPPTSVASSARNHSTKLLSFQQSLPHIAKLSEDPDFVDAITSMKRDQETLEKQLWEERQSIKKKHEEKVKVLKVKAQTIGGLTKLEADTMSAKFQKELAMFDQERALRAWEALVTKQQNALEALKVPTMFSTSNQSDMEVSILSTR</sequence>
<dbReference type="OrthoDB" id="21617at2759"/>
<dbReference type="EMBL" id="KI925456">
    <property type="protein sequence ID" value="ETW84514.1"/>
    <property type="molecule type" value="Genomic_DNA"/>
</dbReference>
<accession>W4KFL0</accession>
<dbReference type="InterPro" id="IPR018858">
    <property type="entry name" value="DUF2458"/>
</dbReference>
<dbReference type="Pfam" id="PF10454">
    <property type="entry name" value="DUF2458"/>
    <property type="match status" value="1"/>
</dbReference>
<evidence type="ECO:0000313" key="3">
    <source>
        <dbReference type="Proteomes" id="UP000030671"/>
    </source>
</evidence>
<dbReference type="STRING" id="747525.W4KFL0"/>
<feature type="compositionally biased region" description="Polar residues" evidence="1">
    <location>
        <begin position="43"/>
        <end position="53"/>
    </location>
</feature>
<gene>
    <name evidence="2" type="ORF">HETIRDRAFT_314004</name>
</gene>
<reference evidence="2 3" key="1">
    <citation type="journal article" date="2012" name="New Phytol.">
        <title>Insight into trade-off between wood decay and parasitism from the genome of a fungal forest pathogen.</title>
        <authorList>
            <person name="Olson A."/>
            <person name="Aerts A."/>
            <person name="Asiegbu F."/>
            <person name="Belbahri L."/>
            <person name="Bouzid O."/>
            <person name="Broberg A."/>
            <person name="Canback B."/>
            <person name="Coutinho P.M."/>
            <person name="Cullen D."/>
            <person name="Dalman K."/>
            <person name="Deflorio G."/>
            <person name="van Diepen L.T."/>
            <person name="Dunand C."/>
            <person name="Duplessis S."/>
            <person name="Durling M."/>
            <person name="Gonthier P."/>
            <person name="Grimwood J."/>
            <person name="Fossdal C.G."/>
            <person name="Hansson D."/>
            <person name="Henrissat B."/>
            <person name="Hietala A."/>
            <person name="Himmelstrand K."/>
            <person name="Hoffmeister D."/>
            <person name="Hogberg N."/>
            <person name="James T.Y."/>
            <person name="Karlsson M."/>
            <person name="Kohler A."/>
            <person name="Kues U."/>
            <person name="Lee Y.H."/>
            <person name="Lin Y.C."/>
            <person name="Lind M."/>
            <person name="Lindquist E."/>
            <person name="Lombard V."/>
            <person name="Lucas S."/>
            <person name="Lunden K."/>
            <person name="Morin E."/>
            <person name="Murat C."/>
            <person name="Park J."/>
            <person name="Raffaello T."/>
            <person name="Rouze P."/>
            <person name="Salamov A."/>
            <person name="Schmutz J."/>
            <person name="Solheim H."/>
            <person name="Stahlberg J."/>
            <person name="Velez H."/>
            <person name="de Vries R.P."/>
            <person name="Wiebenga A."/>
            <person name="Woodward S."/>
            <person name="Yakovlev I."/>
            <person name="Garbelotto M."/>
            <person name="Martin F."/>
            <person name="Grigoriev I.V."/>
            <person name="Stenlid J."/>
        </authorList>
    </citation>
    <scope>NUCLEOTIDE SEQUENCE [LARGE SCALE GENOMIC DNA]</scope>
    <source>
        <strain evidence="2 3">TC 32-1</strain>
    </source>
</reference>
<dbReference type="InParanoid" id="W4KFL0"/>
<dbReference type="Proteomes" id="UP000030671">
    <property type="component" value="Unassembled WGS sequence"/>
</dbReference>
<dbReference type="GeneID" id="20670081"/>
<evidence type="ECO:0000313" key="2">
    <source>
        <dbReference type="EMBL" id="ETW84514.1"/>
    </source>
</evidence>
<feature type="non-terminal residue" evidence="2">
    <location>
        <position position="1"/>
    </location>
</feature>
<organism evidence="2 3">
    <name type="scientific">Heterobasidion irregulare (strain TC 32-1)</name>
    <dbReference type="NCBI Taxonomy" id="747525"/>
    <lineage>
        <taxon>Eukaryota</taxon>
        <taxon>Fungi</taxon>
        <taxon>Dikarya</taxon>
        <taxon>Basidiomycota</taxon>
        <taxon>Agaricomycotina</taxon>
        <taxon>Agaricomycetes</taxon>
        <taxon>Russulales</taxon>
        <taxon>Bondarzewiaceae</taxon>
        <taxon>Heterobasidion</taxon>
        <taxon>Heterobasidion annosum species complex</taxon>
    </lineage>
</organism>
<dbReference type="eggNOG" id="ENOG502SEPV">
    <property type="taxonomic scope" value="Eukaryota"/>
</dbReference>
<evidence type="ECO:0000256" key="1">
    <source>
        <dbReference type="SAM" id="MobiDB-lite"/>
    </source>
</evidence>
<keyword evidence="3" id="KW-1185">Reference proteome</keyword>
<dbReference type="KEGG" id="hir:HETIRDRAFT_314004"/>
<dbReference type="RefSeq" id="XP_009544177.1">
    <property type="nucleotide sequence ID" value="XM_009545882.1"/>
</dbReference>
<name>W4KFL0_HETIT</name>
<dbReference type="HOGENOM" id="CLU_074421_0_0_1"/>
<proteinExistence type="predicted"/>
<dbReference type="AlphaFoldDB" id="W4KFL0"/>
<protein>
    <submittedName>
        <fullName evidence="2">Uncharacterized protein</fullName>
    </submittedName>
</protein>